<dbReference type="Gene3D" id="1.10.10.60">
    <property type="entry name" value="Homeodomain-like"/>
    <property type="match status" value="2"/>
</dbReference>
<dbReference type="PROSITE" id="PS01124">
    <property type="entry name" value="HTH_ARAC_FAMILY_2"/>
    <property type="match status" value="1"/>
</dbReference>
<evidence type="ECO:0000313" key="5">
    <source>
        <dbReference type="Proteomes" id="UP000298264"/>
    </source>
</evidence>
<comment type="caution">
    <text evidence="4">The sequence shown here is derived from an EMBL/GenBank/DDBJ whole genome shotgun (WGS) entry which is preliminary data.</text>
</comment>
<gene>
    <name evidence="4" type="ORF">EHS11_04520</name>
</gene>
<dbReference type="GO" id="GO:0003700">
    <property type="term" value="F:DNA-binding transcription factor activity"/>
    <property type="evidence" value="ECO:0007669"/>
    <property type="project" value="InterPro"/>
</dbReference>
<accession>A0A4R9LTQ6</accession>
<evidence type="ECO:0000256" key="2">
    <source>
        <dbReference type="ARBA" id="ARBA00023163"/>
    </source>
</evidence>
<dbReference type="InterPro" id="IPR009057">
    <property type="entry name" value="Homeodomain-like_sf"/>
</dbReference>
<dbReference type="SUPFAM" id="SSF46689">
    <property type="entry name" value="Homeodomain-like"/>
    <property type="match status" value="2"/>
</dbReference>
<dbReference type="PANTHER" id="PTHR43436:SF1">
    <property type="entry name" value="TRANSCRIPTIONAL REGULATORY PROTEIN"/>
    <property type="match status" value="1"/>
</dbReference>
<dbReference type="AlphaFoldDB" id="A0A4R9LTQ6"/>
<dbReference type="GO" id="GO:0043565">
    <property type="term" value="F:sequence-specific DNA binding"/>
    <property type="evidence" value="ECO:0007669"/>
    <property type="project" value="InterPro"/>
</dbReference>
<evidence type="ECO:0000313" key="4">
    <source>
        <dbReference type="EMBL" id="TGN13165.1"/>
    </source>
</evidence>
<evidence type="ECO:0000259" key="3">
    <source>
        <dbReference type="PROSITE" id="PS01124"/>
    </source>
</evidence>
<evidence type="ECO:0000256" key="1">
    <source>
        <dbReference type="ARBA" id="ARBA00023015"/>
    </source>
</evidence>
<keyword evidence="5" id="KW-1185">Reference proteome</keyword>
<name>A0A4R9LTQ6_9LEPT</name>
<keyword evidence="1" id="KW-0805">Transcription regulation</keyword>
<feature type="domain" description="HTH araC/xylS-type" evidence="3">
    <location>
        <begin position="27"/>
        <end position="125"/>
    </location>
</feature>
<proteinExistence type="predicted"/>
<sequence>MLYRVLLGPQGWRLKQLCLVKKGPSINQAIQWIQKNYTKPMEIKRMAAKSAISVTTFHRQFKQITGLSPVQFQKQLRLLEARKLLVFSGYSVLHAAFEVGYESVSQFNREYSRFFGAPPARDASSLRQMESIRQEMTSG</sequence>
<dbReference type="Proteomes" id="UP000298264">
    <property type="component" value="Unassembled WGS sequence"/>
</dbReference>
<dbReference type="SMART" id="SM00342">
    <property type="entry name" value="HTH_ARAC"/>
    <property type="match status" value="1"/>
</dbReference>
<keyword evidence="2" id="KW-0804">Transcription</keyword>
<dbReference type="OrthoDB" id="337756at2"/>
<protein>
    <submittedName>
        <fullName evidence="4">AraC family transcriptional regulator</fullName>
    </submittedName>
</protein>
<reference evidence="4" key="1">
    <citation type="journal article" date="2019" name="PLoS Negl. Trop. Dis.">
        <title>Revisiting the worldwide diversity of Leptospira species in the environment.</title>
        <authorList>
            <person name="Vincent A.T."/>
            <person name="Schiettekatte O."/>
            <person name="Bourhy P."/>
            <person name="Veyrier F.J."/>
            <person name="Picardeau M."/>
        </authorList>
    </citation>
    <scope>NUCLEOTIDE SEQUENCE [LARGE SCALE GENOMIC DNA]</scope>
    <source>
        <strain evidence="4">201400974</strain>
    </source>
</reference>
<dbReference type="InterPro" id="IPR018060">
    <property type="entry name" value="HTH_AraC"/>
</dbReference>
<dbReference type="Pfam" id="PF12833">
    <property type="entry name" value="HTH_18"/>
    <property type="match status" value="1"/>
</dbReference>
<organism evidence="4 5">
    <name type="scientific">Leptospira ilyithenensis</name>
    <dbReference type="NCBI Taxonomy" id="2484901"/>
    <lineage>
        <taxon>Bacteria</taxon>
        <taxon>Pseudomonadati</taxon>
        <taxon>Spirochaetota</taxon>
        <taxon>Spirochaetia</taxon>
        <taxon>Leptospirales</taxon>
        <taxon>Leptospiraceae</taxon>
        <taxon>Leptospira</taxon>
    </lineage>
</organism>
<dbReference type="EMBL" id="RQHV01000032">
    <property type="protein sequence ID" value="TGN13165.1"/>
    <property type="molecule type" value="Genomic_DNA"/>
</dbReference>
<dbReference type="PANTHER" id="PTHR43436">
    <property type="entry name" value="ARAC-FAMILY TRANSCRIPTIONAL REGULATOR"/>
    <property type="match status" value="1"/>
</dbReference>